<proteinExistence type="predicted"/>
<gene>
    <name evidence="2" type="ORF">EX30DRAFT_338145</name>
</gene>
<keyword evidence="1" id="KW-0472">Membrane</keyword>
<sequence>MRVFHPSASPTLQPSPSISPSTMLIFIYVYAICRAIYAIHTATTGRMKSTWEEKLADAVLFQGMVRARGGGGG</sequence>
<protein>
    <submittedName>
        <fullName evidence="2">Uncharacterized protein</fullName>
    </submittedName>
</protein>
<dbReference type="EMBL" id="ML220113">
    <property type="protein sequence ID" value="TGZ83520.1"/>
    <property type="molecule type" value="Genomic_DNA"/>
</dbReference>
<reference evidence="2 3" key="1">
    <citation type="submission" date="2019-04" db="EMBL/GenBank/DDBJ databases">
        <title>Comparative genomics and transcriptomics to analyze fruiting body development in filamentous ascomycetes.</title>
        <authorList>
            <consortium name="DOE Joint Genome Institute"/>
            <person name="Lutkenhaus R."/>
            <person name="Traeger S."/>
            <person name="Breuer J."/>
            <person name="Kuo A."/>
            <person name="Lipzen A."/>
            <person name="Pangilinan J."/>
            <person name="Dilworth D."/>
            <person name="Sandor L."/>
            <person name="Poggeler S."/>
            <person name="Barry K."/>
            <person name="Grigoriev I.V."/>
            <person name="Nowrousian M."/>
        </authorList>
    </citation>
    <scope>NUCLEOTIDE SEQUENCE [LARGE SCALE GENOMIC DNA]</scope>
    <source>
        <strain evidence="2 3">CBS 389.68</strain>
    </source>
</reference>
<evidence type="ECO:0000313" key="3">
    <source>
        <dbReference type="Proteomes" id="UP000298138"/>
    </source>
</evidence>
<evidence type="ECO:0000313" key="2">
    <source>
        <dbReference type="EMBL" id="TGZ83520.1"/>
    </source>
</evidence>
<accession>A0A4S2N2Z6</accession>
<evidence type="ECO:0000256" key="1">
    <source>
        <dbReference type="SAM" id="Phobius"/>
    </source>
</evidence>
<dbReference type="AlphaFoldDB" id="A0A4S2N2Z6"/>
<keyword evidence="1" id="KW-1133">Transmembrane helix</keyword>
<keyword evidence="3" id="KW-1185">Reference proteome</keyword>
<keyword evidence="1" id="KW-0812">Transmembrane</keyword>
<name>A0A4S2N2Z6_9PEZI</name>
<organism evidence="2 3">
    <name type="scientific">Ascodesmis nigricans</name>
    <dbReference type="NCBI Taxonomy" id="341454"/>
    <lineage>
        <taxon>Eukaryota</taxon>
        <taxon>Fungi</taxon>
        <taxon>Dikarya</taxon>
        <taxon>Ascomycota</taxon>
        <taxon>Pezizomycotina</taxon>
        <taxon>Pezizomycetes</taxon>
        <taxon>Pezizales</taxon>
        <taxon>Ascodesmidaceae</taxon>
        <taxon>Ascodesmis</taxon>
    </lineage>
</organism>
<feature type="transmembrane region" description="Helical" evidence="1">
    <location>
        <begin position="20"/>
        <end position="39"/>
    </location>
</feature>
<dbReference type="InParanoid" id="A0A4S2N2Z6"/>
<dbReference type="Proteomes" id="UP000298138">
    <property type="component" value="Unassembled WGS sequence"/>
</dbReference>